<keyword evidence="2" id="KW-1185">Reference proteome</keyword>
<name>A0A2W7PA66_9BURK</name>
<comment type="caution">
    <text evidence="1">The sequence shown here is derived from an EMBL/GenBank/DDBJ whole genome shotgun (WGS) entry which is preliminary data.</text>
</comment>
<dbReference type="EMBL" id="QKZN01000003">
    <property type="protein sequence ID" value="PZX30850.1"/>
    <property type="molecule type" value="Genomic_DNA"/>
</dbReference>
<protein>
    <submittedName>
        <fullName evidence="1">Uncharacterized protein</fullName>
    </submittedName>
</protein>
<reference evidence="1" key="1">
    <citation type="submission" date="2018-06" db="EMBL/GenBank/DDBJ databases">
        <title>Genomic Encyclopedia of Type Strains, Phase IV (KMG-V): Genome sequencing to study the core and pangenomes of soil and plant-associated prokaryotes.</title>
        <authorList>
            <person name="Whitman W."/>
        </authorList>
    </citation>
    <scope>NUCLEOTIDE SEQUENCE [LARGE SCALE GENOMIC DNA]</scope>
    <source>
        <strain evidence="1">MLR2-44</strain>
    </source>
</reference>
<evidence type="ECO:0000313" key="1">
    <source>
        <dbReference type="EMBL" id="PZX30850.1"/>
    </source>
</evidence>
<proteinExistence type="predicted"/>
<evidence type="ECO:0000313" key="2">
    <source>
        <dbReference type="Proteomes" id="UP000249638"/>
    </source>
</evidence>
<sequence length="91" mass="9821">MSFETDTFKTDKILSGLTAKQWRALGPLIDVLVERFMDTEDRIDALEAAAGIKAVKPRVRAMGVASVPTPPDRDALLAKIRGTLAAVPVES</sequence>
<accession>A0A2W7PA66</accession>
<dbReference type="AlphaFoldDB" id="A0A2W7PA66"/>
<gene>
    <name evidence="1" type="ORF">C7416_103583</name>
</gene>
<organism evidence="1 2">
    <name type="scientific">Cupriavidus phytorum</name>
    <dbReference type="NCBI Taxonomy" id="3024399"/>
    <lineage>
        <taxon>Bacteria</taxon>
        <taxon>Pseudomonadati</taxon>
        <taxon>Pseudomonadota</taxon>
        <taxon>Betaproteobacteria</taxon>
        <taxon>Burkholderiales</taxon>
        <taxon>Burkholderiaceae</taxon>
        <taxon>Cupriavidus</taxon>
    </lineage>
</organism>
<dbReference type="Proteomes" id="UP000249638">
    <property type="component" value="Unassembled WGS sequence"/>
</dbReference>